<sequence>MTNDQATLRVSVSTDDDGTVRWHAQLLVDHDALELRRPWIHEPLFIRAENAPEVIASMVELTAKLGTMSPENLQLFEKLRMQQLAMHPLVTANAILAADGPVSA</sequence>
<gene>
    <name evidence="1" type="ORF">ENKNEFLB_02113</name>
</gene>
<organism evidence="1 2">
    <name type="scientific">Nocardioides aquaticus</name>
    <dbReference type="NCBI Taxonomy" id="160826"/>
    <lineage>
        <taxon>Bacteria</taxon>
        <taxon>Bacillati</taxon>
        <taxon>Actinomycetota</taxon>
        <taxon>Actinomycetes</taxon>
        <taxon>Propionibacteriales</taxon>
        <taxon>Nocardioidaceae</taxon>
        <taxon>Nocardioides</taxon>
    </lineage>
</organism>
<proteinExistence type="predicted"/>
<evidence type="ECO:0000313" key="1">
    <source>
        <dbReference type="EMBL" id="QVT79723.1"/>
    </source>
</evidence>
<accession>A0ABX8EGU3</accession>
<reference evidence="1 2" key="1">
    <citation type="submission" date="2021-05" db="EMBL/GenBank/DDBJ databases">
        <title>Complete genome of Nocardioides aquaticus KCTC 9944T isolated from meromictic and hypersaline Ekho Lake, Antarctica.</title>
        <authorList>
            <person name="Hwang K."/>
            <person name="Kim K.M."/>
            <person name="Choe H."/>
        </authorList>
    </citation>
    <scope>NUCLEOTIDE SEQUENCE [LARGE SCALE GENOMIC DNA]</scope>
    <source>
        <strain evidence="1 2">KCTC 9944</strain>
    </source>
</reference>
<dbReference type="Proteomes" id="UP000679307">
    <property type="component" value="Chromosome"/>
</dbReference>
<evidence type="ECO:0000313" key="2">
    <source>
        <dbReference type="Proteomes" id="UP000679307"/>
    </source>
</evidence>
<dbReference type="EMBL" id="CP075371">
    <property type="protein sequence ID" value="QVT79723.1"/>
    <property type="molecule type" value="Genomic_DNA"/>
</dbReference>
<name>A0ABX8EGU3_9ACTN</name>
<protein>
    <submittedName>
        <fullName evidence="1">Uncharacterized protein</fullName>
    </submittedName>
</protein>
<dbReference type="RefSeq" id="WP_214059132.1">
    <property type="nucleotide sequence ID" value="NZ_BAAAHS010000068.1"/>
</dbReference>
<keyword evidence="2" id="KW-1185">Reference proteome</keyword>